<evidence type="ECO:0000259" key="1">
    <source>
        <dbReference type="Pfam" id="PF12937"/>
    </source>
</evidence>
<dbReference type="SUPFAM" id="SSF81383">
    <property type="entry name" value="F-box domain"/>
    <property type="match status" value="1"/>
</dbReference>
<name>A0A699IV30_TANCI</name>
<accession>A0A699IV30</accession>
<dbReference type="PANTHER" id="PTHR39741:SF2">
    <property type="entry name" value="F-BOX DOMAIN-CONTAINING PROTEIN"/>
    <property type="match status" value="1"/>
</dbReference>
<sequence length="138" mass="15780">MEEDSCCYDFIEWVGADMSVMIFMFLDDPTDLVRASAVSSSWRNFGIRRALLMLEILSRRFFLKLNLSDHRSILTDLQKTSKGNGGRYEHANPVSLKAQDGGDHMTMNRDYAWLMISRHSISSLTNVKDQANVQKSII</sequence>
<organism evidence="2">
    <name type="scientific">Tanacetum cinerariifolium</name>
    <name type="common">Dalmatian daisy</name>
    <name type="synonym">Chrysanthemum cinerariifolium</name>
    <dbReference type="NCBI Taxonomy" id="118510"/>
    <lineage>
        <taxon>Eukaryota</taxon>
        <taxon>Viridiplantae</taxon>
        <taxon>Streptophyta</taxon>
        <taxon>Embryophyta</taxon>
        <taxon>Tracheophyta</taxon>
        <taxon>Spermatophyta</taxon>
        <taxon>Magnoliopsida</taxon>
        <taxon>eudicotyledons</taxon>
        <taxon>Gunneridae</taxon>
        <taxon>Pentapetalae</taxon>
        <taxon>asterids</taxon>
        <taxon>campanulids</taxon>
        <taxon>Asterales</taxon>
        <taxon>Asteraceae</taxon>
        <taxon>Asteroideae</taxon>
        <taxon>Anthemideae</taxon>
        <taxon>Anthemidinae</taxon>
        <taxon>Tanacetum</taxon>
    </lineage>
</organism>
<dbReference type="AlphaFoldDB" id="A0A699IV30"/>
<gene>
    <name evidence="2" type="ORF">Tci_560248</name>
</gene>
<dbReference type="Gene3D" id="1.20.1280.50">
    <property type="match status" value="1"/>
</dbReference>
<dbReference type="InterPro" id="IPR055336">
    <property type="entry name" value="At4g00755-like"/>
</dbReference>
<feature type="domain" description="F-box" evidence="1">
    <location>
        <begin position="19"/>
        <end position="45"/>
    </location>
</feature>
<comment type="caution">
    <text evidence="2">The sequence shown here is derived from an EMBL/GenBank/DDBJ whole genome shotgun (WGS) entry which is preliminary data.</text>
</comment>
<dbReference type="InterPro" id="IPR001810">
    <property type="entry name" value="F-box_dom"/>
</dbReference>
<dbReference type="EMBL" id="BKCJ010336869">
    <property type="protein sequence ID" value="GEZ88275.1"/>
    <property type="molecule type" value="Genomic_DNA"/>
</dbReference>
<protein>
    <recommendedName>
        <fullName evidence="1">F-box domain-containing protein</fullName>
    </recommendedName>
</protein>
<dbReference type="PANTHER" id="PTHR39741">
    <property type="entry name" value="F-BOX DOMAIN CONTAINING PROTEIN, EXPRESSED"/>
    <property type="match status" value="1"/>
</dbReference>
<evidence type="ECO:0000313" key="2">
    <source>
        <dbReference type="EMBL" id="GEZ88275.1"/>
    </source>
</evidence>
<reference evidence="2" key="1">
    <citation type="journal article" date="2019" name="Sci. Rep.">
        <title>Draft genome of Tanacetum cinerariifolium, the natural source of mosquito coil.</title>
        <authorList>
            <person name="Yamashiro T."/>
            <person name="Shiraishi A."/>
            <person name="Satake H."/>
            <person name="Nakayama K."/>
        </authorList>
    </citation>
    <scope>NUCLEOTIDE SEQUENCE</scope>
</reference>
<proteinExistence type="predicted"/>
<dbReference type="Pfam" id="PF12937">
    <property type="entry name" value="F-box-like"/>
    <property type="match status" value="1"/>
</dbReference>
<dbReference type="InterPro" id="IPR036047">
    <property type="entry name" value="F-box-like_dom_sf"/>
</dbReference>